<proteinExistence type="evidence at transcript level"/>
<dbReference type="InterPro" id="IPR049326">
    <property type="entry name" value="Rhodopsin_dom_fungi"/>
</dbReference>
<evidence type="ECO:0000256" key="5">
    <source>
        <dbReference type="ARBA" id="ARBA00038359"/>
    </source>
</evidence>
<dbReference type="PANTHER" id="PTHR33048:SF47">
    <property type="entry name" value="INTEGRAL MEMBRANE PROTEIN-RELATED"/>
    <property type="match status" value="1"/>
</dbReference>
<feature type="transmembrane region" description="Helical" evidence="7">
    <location>
        <begin position="91"/>
        <end position="109"/>
    </location>
</feature>
<feature type="region of interest" description="Disordered" evidence="6">
    <location>
        <begin position="286"/>
        <end position="329"/>
    </location>
</feature>
<dbReference type="EMBL" id="KP644197">
    <property type="protein sequence ID" value="ALM31996.1"/>
    <property type="molecule type" value="mRNA"/>
</dbReference>
<dbReference type="AlphaFoldDB" id="A0A109WQB8"/>
<name>A0A109WQB8_9PEZI</name>
<dbReference type="InterPro" id="IPR052337">
    <property type="entry name" value="SAT4-like"/>
</dbReference>
<evidence type="ECO:0000259" key="8">
    <source>
        <dbReference type="Pfam" id="PF20684"/>
    </source>
</evidence>
<feature type="domain" description="Rhodopsin" evidence="8">
    <location>
        <begin position="29"/>
        <end position="262"/>
    </location>
</feature>
<reference evidence="9" key="1">
    <citation type="submission" date="2015-01" db="EMBL/GenBank/DDBJ databases">
        <title>Decarboxylase from Daldinia eschscholzii IFB-TL01.</title>
        <authorList>
            <person name="Wang G."/>
            <person name="Tan R.X."/>
        </authorList>
    </citation>
    <scope>NUCLEOTIDE SEQUENCE</scope>
    <source>
        <strain evidence="9">IFB-TL01</strain>
    </source>
</reference>
<organism evidence="9">
    <name type="scientific">Daldinia eschscholzii IFB-TL01</name>
    <dbReference type="NCBI Taxonomy" id="1169046"/>
    <lineage>
        <taxon>Eukaryota</taxon>
        <taxon>Fungi</taxon>
        <taxon>Dikarya</taxon>
        <taxon>Ascomycota</taxon>
        <taxon>Pezizomycotina</taxon>
        <taxon>Sordariomycetes</taxon>
        <taxon>Xylariomycetidae</taxon>
        <taxon>Xylariales</taxon>
        <taxon>Hypoxylaceae</taxon>
        <taxon>Daldinia</taxon>
    </lineage>
</organism>
<keyword evidence="4 7" id="KW-0472">Membrane</keyword>
<evidence type="ECO:0000256" key="4">
    <source>
        <dbReference type="ARBA" id="ARBA00023136"/>
    </source>
</evidence>
<keyword evidence="2 7" id="KW-0812">Transmembrane</keyword>
<feature type="transmembrane region" description="Helical" evidence="7">
    <location>
        <begin position="121"/>
        <end position="142"/>
    </location>
</feature>
<dbReference type="Pfam" id="PF20684">
    <property type="entry name" value="Fung_rhodopsin"/>
    <property type="match status" value="1"/>
</dbReference>
<dbReference type="PANTHER" id="PTHR33048">
    <property type="entry name" value="PTH11-LIKE INTEGRAL MEMBRANE PROTEIN (AFU_ORTHOLOGUE AFUA_5G11245)"/>
    <property type="match status" value="1"/>
</dbReference>
<dbReference type="GO" id="GO:0016020">
    <property type="term" value="C:membrane"/>
    <property type="evidence" value="ECO:0007669"/>
    <property type="project" value="UniProtKB-SubCell"/>
</dbReference>
<feature type="transmembrane region" description="Helical" evidence="7">
    <location>
        <begin position="201"/>
        <end position="224"/>
    </location>
</feature>
<sequence length="348" mass="38759">MAALTASARQNFIACVVMLSFTILTVLTRFLIKLTHRQSLNGPDWLCLISTAFFVAYCVLIINFIFNVSIARAFDFNPALGISEISYADELIFTSGISSIKLSILWFYYNIFAVNTRLRIVIKIVGVACITWFLVAIFVLIFQCSPIDAYWEKFALPPYCLESPRVLLGYELTNLFLDVVILCVPVGVVTQLHLQTTKKITVLGIFLLGALVCIASIIRITAIWNPPDILANFNFSFTFVWSTVQLGLAIICSCLPTFGPLLPILTKSFPSIQSWYASLKMRLSNPSGMNKSSKASSSAERPWARIGGGQHNLTSRTWAENEHNNSSEVALEPMPSRRILVSHDIQVS</sequence>
<comment type="similarity">
    <text evidence="5">Belongs to the SAT4 family.</text>
</comment>
<evidence type="ECO:0000256" key="1">
    <source>
        <dbReference type="ARBA" id="ARBA00004141"/>
    </source>
</evidence>
<comment type="subcellular location">
    <subcellularLocation>
        <location evidence="1">Membrane</location>
        <topology evidence="1">Multi-pass membrane protein</topology>
    </subcellularLocation>
</comment>
<protein>
    <submittedName>
        <fullName evidence="9">Decarboxylase_GME8373</fullName>
    </submittedName>
</protein>
<feature type="transmembrane region" description="Helical" evidence="7">
    <location>
        <begin position="12"/>
        <end position="32"/>
    </location>
</feature>
<feature type="transmembrane region" description="Helical" evidence="7">
    <location>
        <begin position="244"/>
        <end position="265"/>
    </location>
</feature>
<feature type="transmembrane region" description="Helical" evidence="7">
    <location>
        <begin position="175"/>
        <end position="194"/>
    </location>
</feature>
<evidence type="ECO:0000313" key="9">
    <source>
        <dbReference type="EMBL" id="ALM31996.1"/>
    </source>
</evidence>
<feature type="transmembrane region" description="Helical" evidence="7">
    <location>
        <begin position="44"/>
        <end position="71"/>
    </location>
</feature>
<evidence type="ECO:0000256" key="3">
    <source>
        <dbReference type="ARBA" id="ARBA00022989"/>
    </source>
</evidence>
<evidence type="ECO:0000256" key="7">
    <source>
        <dbReference type="SAM" id="Phobius"/>
    </source>
</evidence>
<accession>A0A109WQB8</accession>
<keyword evidence="3 7" id="KW-1133">Transmembrane helix</keyword>
<evidence type="ECO:0000256" key="2">
    <source>
        <dbReference type="ARBA" id="ARBA00022692"/>
    </source>
</evidence>
<evidence type="ECO:0000256" key="6">
    <source>
        <dbReference type="SAM" id="MobiDB-lite"/>
    </source>
</evidence>